<evidence type="ECO:0000259" key="1">
    <source>
        <dbReference type="Pfam" id="PF19054"/>
    </source>
</evidence>
<organism evidence="2 3">
    <name type="scientific">Actinoalloteichus caeruleus DSM 43889</name>
    <dbReference type="NCBI Taxonomy" id="1120930"/>
    <lineage>
        <taxon>Bacteria</taxon>
        <taxon>Bacillati</taxon>
        <taxon>Actinomycetota</taxon>
        <taxon>Actinomycetes</taxon>
        <taxon>Pseudonocardiales</taxon>
        <taxon>Pseudonocardiaceae</taxon>
        <taxon>Actinoalloteichus</taxon>
        <taxon>Actinoalloteichus cyanogriseus</taxon>
    </lineage>
</organism>
<evidence type="ECO:0000313" key="2">
    <source>
        <dbReference type="EMBL" id="MCP2332309.1"/>
    </source>
</evidence>
<keyword evidence="3" id="KW-1185">Reference proteome</keyword>
<dbReference type="EMBL" id="AUBJ02000001">
    <property type="protein sequence ID" value="MCP2332309.1"/>
    <property type="molecule type" value="Genomic_DNA"/>
</dbReference>
<dbReference type="Proteomes" id="UP000791080">
    <property type="component" value="Unassembled WGS sequence"/>
</dbReference>
<accession>A0ABT1JJD8</accession>
<comment type="caution">
    <text evidence="2">The sequence shown here is derived from an EMBL/GenBank/DDBJ whole genome shotgun (WGS) entry which is preliminary data.</text>
</comment>
<dbReference type="InterPro" id="IPR043917">
    <property type="entry name" value="DUF5753"/>
</dbReference>
<dbReference type="Pfam" id="PF19054">
    <property type="entry name" value="DUF5753"/>
    <property type="match status" value="1"/>
</dbReference>
<evidence type="ECO:0000313" key="3">
    <source>
        <dbReference type="Proteomes" id="UP000791080"/>
    </source>
</evidence>
<sequence length="100" mass="10640">MANQLRAILEVAGRERTTVRVLPTGNPSIALNGSWVPMSTGPRPVVHLEHLRSGLFVFAEADVSAYEIATATVMSASLGPAESSNLIRDYLTTFAAAAKE</sequence>
<gene>
    <name evidence="2" type="ORF">G443_002579</name>
</gene>
<reference evidence="2 3" key="2">
    <citation type="submission" date="2022-06" db="EMBL/GenBank/DDBJ databases">
        <title>Genomic Encyclopedia of Type Strains, Phase I: the one thousand microbial genomes (KMG-I) project.</title>
        <authorList>
            <person name="Kyrpides N."/>
        </authorList>
    </citation>
    <scope>NUCLEOTIDE SEQUENCE [LARGE SCALE GENOMIC DNA]</scope>
    <source>
        <strain evidence="2 3">DSM 43889</strain>
    </source>
</reference>
<feature type="domain" description="DUF5753" evidence="1">
    <location>
        <begin position="1"/>
        <end position="88"/>
    </location>
</feature>
<reference evidence="2 3" key="1">
    <citation type="submission" date="2013-07" db="EMBL/GenBank/DDBJ databases">
        <authorList>
            <consortium name="DOE Joint Genome Institute"/>
            <person name="Reeve W."/>
            <person name="Huntemann M."/>
            <person name="Han J."/>
            <person name="Chen A."/>
            <person name="Kyrpides N."/>
            <person name="Mavromatis K."/>
            <person name="Markowitz V."/>
            <person name="Palaniappan K."/>
            <person name="Ivanova N."/>
            <person name="Schaumberg A."/>
            <person name="Pati A."/>
            <person name="Liolios K."/>
            <person name="Nordberg H.P."/>
            <person name="Cantor M.N."/>
            <person name="Hua S.X."/>
            <person name="Woyke T."/>
        </authorList>
    </citation>
    <scope>NUCLEOTIDE SEQUENCE [LARGE SCALE GENOMIC DNA]</scope>
    <source>
        <strain evidence="2 3">DSM 43889</strain>
    </source>
</reference>
<proteinExistence type="predicted"/>
<name>A0ABT1JJD8_ACTCY</name>
<protein>
    <recommendedName>
        <fullName evidence="1">DUF5753 domain-containing protein</fullName>
    </recommendedName>
</protein>